<evidence type="ECO:0000313" key="2">
    <source>
        <dbReference type="Proteomes" id="UP000615455"/>
    </source>
</evidence>
<evidence type="ECO:0000313" key="1">
    <source>
        <dbReference type="EMBL" id="GFZ82880.1"/>
    </source>
</evidence>
<sequence length="49" mass="5619">MQSTAASTTNDEVLVVIREEGAAKTFLDQFEKMWNDTKNFKLIEKKIAK</sequence>
<dbReference type="RefSeq" id="WP_229757661.1">
    <property type="nucleotide sequence ID" value="NZ_BMHE01000014.1"/>
</dbReference>
<proteinExistence type="predicted"/>
<organism evidence="1 2">
    <name type="scientific">Paenibacillus marchantiophytorum</name>
    <dbReference type="NCBI Taxonomy" id="1619310"/>
    <lineage>
        <taxon>Bacteria</taxon>
        <taxon>Bacillati</taxon>
        <taxon>Bacillota</taxon>
        <taxon>Bacilli</taxon>
        <taxon>Bacillales</taxon>
        <taxon>Paenibacillaceae</taxon>
        <taxon>Paenibacillus</taxon>
    </lineage>
</organism>
<dbReference type="EMBL" id="BMHE01000014">
    <property type="protein sequence ID" value="GFZ82880.1"/>
    <property type="molecule type" value="Genomic_DNA"/>
</dbReference>
<keyword evidence="2" id="KW-1185">Reference proteome</keyword>
<name>A0ABQ1EQS4_9BACL</name>
<reference evidence="2" key="1">
    <citation type="journal article" date="2019" name="Int. J. Syst. Evol. Microbiol.">
        <title>The Global Catalogue of Microorganisms (GCM) 10K type strain sequencing project: providing services to taxonomists for standard genome sequencing and annotation.</title>
        <authorList>
            <consortium name="The Broad Institute Genomics Platform"/>
            <consortium name="The Broad Institute Genome Sequencing Center for Infectious Disease"/>
            <person name="Wu L."/>
            <person name="Ma J."/>
        </authorList>
    </citation>
    <scope>NUCLEOTIDE SEQUENCE [LARGE SCALE GENOMIC DNA]</scope>
    <source>
        <strain evidence="2">CGMCC 1.15043</strain>
    </source>
</reference>
<dbReference type="Proteomes" id="UP000615455">
    <property type="component" value="Unassembled WGS sequence"/>
</dbReference>
<comment type="caution">
    <text evidence="1">The sequence shown here is derived from an EMBL/GenBank/DDBJ whole genome shotgun (WGS) entry which is preliminary data.</text>
</comment>
<dbReference type="Gene3D" id="3.30.870.10">
    <property type="entry name" value="Endonuclease Chain A"/>
    <property type="match status" value="1"/>
</dbReference>
<accession>A0ABQ1EQS4</accession>
<gene>
    <name evidence="1" type="ORF">GCM10008018_31000</name>
</gene>
<protein>
    <submittedName>
        <fullName evidence="1">Uncharacterized protein</fullName>
    </submittedName>
</protein>